<dbReference type="GO" id="GO:0003677">
    <property type="term" value="F:DNA binding"/>
    <property type="evidence" value="ECO:0007669"/>
    <property type="project" value="UniProtKB-KW"/>
</dbReference>
<dbReference type="PANTHER" id="PTHR30146">
    <property type="entry name" value="LACI-RELATED TRANSCRIPTIONAL REPRESSOR"/>
    <property type="match status" value="1"/>
</dbReference>
<dbReference type="PROSITE" id="PS50932">
    <property type="entry name" value="HTH_LACI_2"/>
    <property type="match status" value="1"/>
</dbReference>
<dbReference type="PANTHER" id="PTHR30146:SF109">
    <property type="entry name" value="HTH-TYPE TRANSCRIPTIONAL REGULATOR GALS"/>
    <property type="match status" value="1"/>
</dbReference>
<evidence type="ECO:0000256" key="3">
    <source>
        <dbReference type="ARBA" id="ARBA00023163"/>
    </source>
</evidence>
<dbReference type="SMART" id="SM00354">
    <property type="entry name" value="HTH_LACI"/>
    <property type="match status" value="1"/>
</dbReference>
<dbReference type="Pfam" id="PF13377">
    <property type="entry name" value="Peripla_BP_3"/>
    <property type="match status" value="1"/>
</dbReference>
<evidence type="ECO:0000259" key="4">
    <source>
        <dbReference type="PROSITE" id="PS50932"/>
    </source>
</evidence>
<reference evidence="5 6" key="1">
    <citation type="submission" date="2020-08" db="EMBL/GenBank/DDBJ databases">
        <title>Genome public.</title>
        <authorList>
            <person name="Liu C."/>
            <person name="Sun Q."/>
        </authorList>
    </citation>
    <scope>NUCLEOTIDE SEQUENCE [LARGE SCALE GENOMIC DNA]</scope>
    <source>
        <strain evidence="5 6">BX4</strain>
    </source>
</reference>
<proteinExistence type="predicted"/>
<dbReference type="SUPFAM" id="SSF53822">
    <property type="entry name" value="Periplasmic binding protein-like I"/>
    <property type="match status" value="1"/>
</dbReference>
<dbReference type="InterPro" id="IPR046335">
    <property type="entry name" value="LacI/GalR-like_sensor"/>
</dbReference>
<dbReference type="PRINTS" id="PR00036">
    <property type="entry name" value="HTHLACI"/>
</dbReference>
<dbReference type="CDD" id="cd01392">
    <property type="entry name" value="HTH_LacI"/>
    <property type="match status" value="1"/>
</dbReference>
<dbReference type="Gene3D" id="3.40.50.2300">
    <property type="match status" value="2"/>
</dbReference>
<dbReference type="InterPro" id="IPR010982">
    <property type="entry name" value="Lambda_DNA-bd_dom_sf"/>
</dbReference>
<dbReference type="Gene3D" id="1.10.260.40">
    <property type="entry name" value="lambda repressor-like DNA-binding domains"/>
    <property type="match status" value="1"/>
</dbReference>
<organism evidence="5 6">
    <name type="scientific">Eubacterium segne</name>
    <dbReference type="NCBI Taxonomy" id="2763045"/>
    <lineage>
        <taxon>Bacteria</taxon>
        <taxon>Bacillati</taxon>
        <taxon>Bacillota</taxon>
        <taxon>Clostridia</taxon>
        <taxon>Eubacteriales</taxon>
        <taxon>Eubacteriaceae</taxon>
        <taxon>Eubacterium</taxon>
    </lineage>
</organism>
<evidence type="ECO:0000313" key="6">
    <source>
        <dbReference type="Proteomes" id="UP000597877"/>
    </source>
</evidence>
<evidence type="ECO:0000256" key="2">
    <source>
        <dbReference type="ARBA" id="ARBA00023125"/>
    </source>
</evidence>
<keyword evidence="6" id="KW-1185">Reference proteome</keyword>
<dbReference type="Pfam" id="PF00356">
    <property type="entry name" value="LacI"/>
    <property type="match status" value="1"/>
</dbReference>
<gene>
    <name evidence="5" type="ORF">H8S00_11800</name>
</gene>
<sequence>MNTRKGKVTIKDIADACGVSIKTVSRVVNDSESVSKKTRDIVNATIKELGYQTSILAKGLKGAKTNVIMVFTDRHEEEHLSSWHVVMLKYLFSYARMKNLKVIMTPSNSNSFISDETDGYYLLENGLADGVILLEHVYDDLRVKFLKERGIPFVIFGQVEDDDVCSVSLDNYYVGYKGGSYLIGRGYKYIEFLVGEERFDSNKLRVKGFQDATGKSDGIFNIRYGANTVDKAYRIAKGVLEEEKPDAFFVSGDERAIGVYRAIQEAGYSIPKDIAVLGVDNIPMGNYLHPRISTVDQDFESMARECVELLTKLIDGEDLGNRKTSVFLPSVIEREST</sequence>
<keyword evidence="3" id="KW-0804">Transcription</keyword>
<evidence type="ECO:0000256" key="1">
    <source>
        <dbReference type="ARBA" id="ARBA00023015"/>
    </source>
</evidence>
<keyword evidence="1" id="KW-0805">Transcription regulation</keyword>
<dbReference type="Proteomes" id="UP000597877">
    <property type="component" value="Unassembled WGS sequence"/>
</dbReference>
<dbReference type="RefSeq" id="WP_021952543.1">
    <property type="nucleotide sequence ID" value="NZ_JACOOZ010000009.1"/>
</dbReference>
<evidence type="ECO:0000313" key="5">
    <source>
        <dbReference type="EMBL" id="MBC5668653.1"/>
    </source>
</evidence>
<keyword evidence="2 5" id="KW-0238">DNA-binding</keyword>
<dbReference type="InterPro" id="IPR028082">
    <property type="entry name" value="Peripla_BP_I"/>
</dbReference>
<dbReference type="EMBL" id="JACOOZ010000009">
    <property type="protein sequence ID" value="MBC5668653.1"/>
    <property type="molecule type" value="Genomic_DNA"/>
</dbReference>
<protein>
    <submittedName>
        <fullName evidence="5">LacI family DNA-binding transcriptional regulator</fullName>
    </submittedName>
</protein>
<accession>A0ABR7F4W5</accession>
<comment type="caution">
    <text evidence="5">The sequence shown here is derived from an EMBL/GenBank/DDBJ whole genome shotgun (WGS) entry which is preliminary data.</text>
</comment>
<dbReference type="SUPFAM" id="SSF47413">
    <property type="entry name" value="lambda repressor-like DNA-binding domains"/>
    <property type="match status" value="1"/>
</dbReference>
<feature type="domain" description="HTH lacI-type" evidence="4">
    <location>
        <begin position="8"/>
        <end position="62"/>
    </location>
</feature>
<dbReference type="CDD" id="cd06267">
    <property type="entry name" value="PBP1_LacI_sugar_binding-like"/>
    <property type="match status" value="1"/>
</dbReference>
<dbReference type="InterPro" id="IPR000843">
    <property type="entry name" value="HTH_LacI"/>
</dbReference>
<name>A0ABR7F4W5_9FIRM</name>